<name>A0A7R7W6T0_ASPKA</name>
<dbReference type="Proteomes" id="UP000661280">
    <property type="component" value="Chromosome 3"/>
</dbReference>
<reference evidence="1" key="2">
    <citation type="submission" date="2021-02" db="EMBL/GenBank/DDBJ databases">
        <title>Aspergillus luchuensis mut. kawachii IFO 4304 genome sequence.</title>
        <authorList>
            <person name="Mori K."/>
            <person name="Kadooka C."/>
            <person name="Goto M."/>
            <person name="Futagami T."/>
        </authorList>
    </citation>
    <scope>NUCLEOTIDE SEQUENCE</scope>
    <source>
        <strain evidence="1">IFO 4308</strain>
    </source>
</reference>
<dbReference type="EMBL" id="AP024427">
    <property type="protein sequence ID" value="BCR97089.1"/>
    <property type="molecule type" value="Genomic_DNA"/>
</dbReference>
<evidence type="ECO:0000313" key="1">
    <source>
        <dbReference type="EMBL" id="BCR97089.1"/>
    </source>
</evidence>
<accession>A0A7R7W6T0</accession>
<protein>
    <submittedName>
        <fullName evidence="1">Uncharacterized protein</fullName>
    </submittedName>
</protein>
<proteinExistence type="predicted"/>
<sequence>MFHKKPRLEGHVWKLSPHRLVRRGPRQTEPTLCVVDDPFRRAHELPLHSKTMNIKENQKVTVPGVVDPFFARDINHGLILWEQLFLFCIPSSATSGIYQIA</sequence>
<evidence type="ECO:0000313" key="2">
    <source>
        <dbReference type="Proteomes" id="UP000661280"/>
    </source>
</evidence>
<gene>
    <name evidence="1" type="ORF">AKAW2_30408A</name>
</gene>
<organism evidence="1 2">
    <name type="scientific">Aspergillus kawachii</name>
    <name type="common">White koji mold</name>
    <name type="synonym">Aspergillus awamori var. kawachi</name>
    <dbReference type="NCBI Taxonomy" id="1069201"/>
    <lineage>
        <taxon>Eukaryota</taxon>
        <taxon>Fungi</taxon>
        <taxon>Dikarya</taxon>
        <taxon>Ascomycota</taxon>
        <taxon>Pezizomycotina</taxon>
        <taxon>Eurotiomycetes</taxon>
        <taxon>Eurotiomycetidae</taxon>
        <taxon>Eurotiales</taxon>
        <taxon>Aspergillaceae</taxon>
        <taxon>Aspergillus</taxon>
        <taxon>Aspergillus subgen. Circumdati</taxon>
    </lineage>
</organism>
<dbReference type="RefSeq" id="XP_041540855.1">
    <property type="nucleotide sequence ID" value="XM_041686919.1"/>
</dbReference>
<dbReference type="AlphaFoldDB" id="A0A7R7W6T0"/>
<dbReference type="KEGG" id="aluc:AKAW2_30408A"/>
<dbReference type="GeneID" id="64958414"/>
<reference evidence="1" key="1">
    <citation type="submission" date="2021-01" db="EMBL/GenBank/DDBJ databases">
        <authorList>
            <consortium name="Aspergillus luchuensis mut. kawachii IFO 4304 genome sequencing consortium"/>
            <person name="Kazuki M."/>
            <person name="Futagami T."/>
        </authorList>
    </citation>
    <scope>NUCLEOTIDE SEQUENCE</scope>
    <source>
        <strain evidence="1">IFO 4308</strain>
    </source>
</reference>
<keyword evidence="2" id="KW-1185">Reference proteome</keyword>